<keyword evidence="7" id="KW-1185">Reference proteome</keyword>
<protein>
    <recommendedName>
        <fullName evidence="5">SHSP domain-containing protein</fullName>
    </recommendedName>
</protein>
<dbReference type="PROSITE" id="PS01031">
    <property type="entry name" value="SHSP"/>
    <property type="match status" value="1"/>
</dbReference>
<reference evidence="6 7" key="2">
    <citation type="journal article" date="2017" name="Sci. Rep.">
        <title>Ant-infecting Ophiocordyceps genomes reveal a high diversity of potential behavioral manipulation genes and a possible major role for enterotoxins.</title>
        <authorList>
            <person name="de Bekker C."/>
            <person name="Ohm R.A."/>
            <person name="Evans H.C."/>
            <person name="Brachmann A."/>
            <person name="Hughes D.P."/>
        </authorList>
    </citation>
    <scope>NUCLEOTIDE SEQUENCE [LARGE SCALE GENOMIC DNA]</scope>
    <source>
        <strain evidence="6 7">SC16a</strain>
    </source>
</reference>
<sequence length="364" mass="39044">MASQDNPWVPFNLLHLPDPSRDPGRGVDHSNPPAGPRNPFSFMTGPAAAAAAAAAASSWAGWGPDGDQGPFGRRRHRHHHHHHHHGFRNRGGFGRRPNDRDPFRAAGDDVDGDAAAMEGLAATDETDTNVPDPAEVTPDEDDDDDDGDGGGGGGSVPPPPPPPQQQQQQQQQPPRRLDPFCRRRGPRHNDDFTATSLPTLLRNLMNSPMLQSPSRDQPTQRPNPSSTTSAAEADADAGDMMNFTPPVDVYSTATAYIVHMSLPGARKSDVGVDWDPHRASLRVAGVLHRPGDESDLAALVSAERRVGFFDRSVPLPPLDTAAPADADVAVDAAAITAKMEHGILVVVVPKLEKEKAQVRRVEIE</sequence>
<evidence type="ECO:0000256" key="2">
    <source>
        <dbReference type="PROSITE-ProRule" id="PRU00285"/>
    </source>
</evidence>
<keyword evidence="1" id="KW-0346">Stress response</keyword>
<dbReference type="OrthoDB" id="5511210at2759"/>
<dbReference type="InterPro" id="IPR031107">
    <property type="entry name" value="Small_HSP"/>
</dbReference>
<dbReference type="CDD" id="cd06464">
    <property type="entry name" value="ACD_sHsps-like"/>
    <property type="match status" value="1"/>
</dbReference>
<accession>A0A2A9PDG3</accession>
<dbReference type="PANTHER" id="PTHR11527">
    <property type="entry name" value="HEAT-SHOCK PROTEIN 20 FAMILY MEMBER"/>
    <property type="match status" value="1"/>
</dbReference>
<dbReference type="EMBL" id="LAZP02000231">
    <property type="protein sequence ID" value="PFH59051.1"/>
    <property type="molecule type" value="Genomic_DNA"/>
</dbReference>
<feature type="compositionally biased region" description="Acidic residues" evidence="4">
    <location>
        <begin position="137"/>
        <end position="148"/>
    </location>
</feature>
<name>A0A2A9PDG3_OPHUN</name>
<reference evidence="6 7" key="1">
    <citation type="journal article" date="2015" name="BMC Genomics">
        <title>Gene expression during zombie ant biting behavior reflects the complexity underlying fungal parasitic behavioral manipulation.</title>
        <authorList>
            <person name="de Bekker C."/>
            <person name="Ohm R.A."/>
            <person name="Loreto R.G."/>
            <person name="Sebastian A."/>
            <person name="Albert I."/>
            <person name="Merrow M."/>
            <person name="Brachmann A."/>
            <person name="Hughes D.P."/>
        </authorList>
    </citation>
    <scope>NUCLEOTIDE SEQUENCE [LARGE SCALE GENOMIC DNA]</scope>
    <source>
        <strain evidence="6 7">SC16a</strain>
    </source>
</reference>
<dbReference type="Gene3D" id="2.60.40.790">
    <property type="match status" value="1"/>
</dbReference>
<evidence type="ECO:0000256" key="1">
    <source>
        <dbReference type="ARBA" id="ARBA00023016"/>
    </source>
</evidence>
<comment type="similarity">
    <text evidence="2 3">Belongs to the small heat shock protein (HSP20) family.</text>
</comment>
<dbReference type="AlphaFoldDB" id="A0A2A9PDG3"/>
<feature type="region of interest" description="Disordered" evidence="4">
    <location>
        <begin position="59"/>
        <end position="240"/>
    </location>
</feature>
<dbReference type="STRING" id="268505.A0A2A9PDG3"/>
<feature type="compositionally biased region" description="Basic and acidic residues" evidence="4">
    <location>
        <begin position="175"/>
        <end position="191"/>
    </location>
</feature>
<gene>
    <name evidence="6" type="ORF">XA68_12889</name>
</gene>
<dbReference type="SUPFAM" id="SSF49764">
    <property type="entry name" value="HSP20-like chaperones"/>
    <property type="match status" value="1"/>
</dbReference>
<feature type="compositionally biased region" description="Low complexity" evidence="4">
    <location>
        <begin position="165"/>
        <end position="174"/>
    </location>
</feature>
<feature type="compositionally biased region" description="Polar residues" evidence="4">
    <location>
        <begin position="192"/>
        <end position="224"/>
    </location>
</feature>
<dbReference type="Proteomes" id="UP000037136">
    <property type="component" value="Unassembled WGS sequence"/>
</dbReference>
<organism evidence="6 7">
    <name type="scientific">Ophiocordyceps unilateralis</name>
    <name type="common">Zombie-ant fungus</name>
    <name type="synonym">Torrubia unilateralis</name>
    <dbReference type="NCBI Taxonomy" id="268505"/>
    <lineage>
        <taxon>Eukaryota</taxon>
        <taxon>Fungi</taxon>
        <taxon>Dikarya</taxon>
        <taxon>Ascomycota</taxon>
        <taxon>Pezizomycotina</taxon>
        <taxon>Sordariomycetes</taxon>
        <taxon>Hypocreomycetidae</taxon>
        <taxon>Hypocreales</taxon>
        <taxon>Ophiocordycipitaceae</taxon>
        <taxon>Ophiocordyceps</taxon>
    </lineage>
</organism>
<dbReference type="InterPro" id="IPR008978">
    <property type="entry name" value="HSP20-like_chaperone"/>
</dbReference>
<feature type="region of interest" description="Disordered" evidence="4">
    <location>
        <begin position="1"/>
        <end position="43"/>
    </location>
</feature>
<dbReference type="InterPro" id="IPR002068">
    <property type="entry name" value="A-crystallin/Hsp20_dom"/>
</dbReference>
<evidence type="ECO:0000259" key="5">
    <source>
        <dbReference type="PROSITE" id="PS01031"/>
    </source>
</evidence>
<feature type="compositionally biased region" description="Basic and acidic residues" evidence="4">
    <location>
        <begin position="96"/>
        <end position="107"/>
    </location>
</feature>
<feature type="domain" description="SHSP" evidence="5">
    <location>
        <begin position="238"/>
        <end position="364"/>
    </location>
</feature>
<evidence type="ECO:0000256" key="3">
    <source>
        <dbReference type="RuleBase" id="RU003616"/>
    </source>
</evidence>
<evidence type="ECO:0000313" key="6">
    <source>
        <dbReference type="EMBL" id="PFH59051.1"/>
    </source>
</evidence>
<feature type="compositionally biased region" description="Basic and acidic residues" evidence="4">
    <location>
        <begin position="18"/>
        <end position="28"/>
    </location>
</feature>
<proteinExistence type="inferred from homology"/>
<comment type="caution">
    <text evidence="6">The sequence shown here is derived from an EMBL/GenBank/DDBJ whole genome shotgun (WGS) entry which is preliminary data.</text>
</comment>
<dbReference type="Pfam" id="PF00011">
    <property type="entry name" value="HSP20"/>
    <property type="match status" value="1"/>
</dbReference>
<evidence type="ECO:0000256" key="4">
    <source>
        <dbReference type="SAM" id="MobiDB-lite"/>
    </source>
</evidence>
<evidence type="ECO:0000313" key="7">
    <source>
        <dbReference type="Proteomes" id="UP000037136"/>
    </source>
</evidence>
<feature type="compositionally biased region" description="Basic residues" evidence="4">
    <location>
        <begin position="72"/>
        <end position="88"/>
    </location>
</feature>